<organism evidence="5 6">
    <name type="scientific">Plantactinospora solaniradicis</name>
    <dbReference type="NCBI Taxonomy" id="1723736"/>
    <lineage>
        <taxon>Bacteria</taxon>
        <taxon>Bacillati</taxon>
        <taxon>Actinomycetota</taxon>
        <taxon>Actinomycetes</taxon>
        <taxon>Micromonosporales</taxon>
        <taxon>Micromonosporaceae</taxon>
        <taxon>Plantactinospora</taxon>
    </lineage>
</organism>
<dbReference type="Gene3D" id="1.10.10.10">
    <property type="entry name" value="Winged helix-like DNA-binding domain superfamily/Winged helix DNA-binding domain"/>
    <property type="match status" value="1"/>
</dbReference>
<evidence type="ECO:0000313" key="6">
    <source>
        <dbReference type="Proteomes" id="UP001596203"/>
    </source>
</evidence>
<dbReference type="PANTHER" id="PTHR33164:SF94">
    <property type="entry name" value="TRANSCRIPTIONAL REGULATORY PROTEIN-RELATED"/>
    <property type="match status" value="1"/>
</dbReference>
<keyword evidence="1" id="KW-0805">Transcription regulation</keyword>
<gene>
    <name evidence="5" type="ORF">ACFP2T_41095</name>
</gene>
<comment type="caution">
    <text evidence="5">The sequence shown here is derived from an EMBL/GenBank/DDBJ whole genome shotgun (WGS) entry which is preliminary data.</text>
</comment>
<dbReference type="Proteomes" id="UP001596203">
    <property type="component" value="Unassembled WGS sequence"/>
</dbReference>
<protein>
    <submittedName>
        <fullName evidence="5">MarR family winged helix-turn-helix transcriptional regulator</fullName>
    </submittedName>
</protein>
<proteinExistence type="predicted"/>
<keyword evidence="3" id="KW-0804">Transcription</keyword>
<dbReference type="PANTHER" id="PTHR33164">
    <property type="entry name" value="TRANSCRIPTIONAL REGULATOR, MARR FAMILY"/>
    <property type="match status" value="1"/>
</dbReference>
<sequence>MTTDDARAIRDAVSSFVRAFGLHRPEQTPCGQQMTVSEAHALTEIQRDGGLRQAELARRLRLEKSTVSRLVGQLVGRGWVGRADAADDGRRIWLTLTEQGVRVAERLAQARDARFAALLDRIPPDERPAILSAVQRLAEAADDQ</sequence>
<feature type="domain" description="HTH marR-type" evidence="4">
    <location>
        <begin position="6"/>
        <end position="139"/>
    </location>
</feature>
<name>A0ABW1KL41_9ACTN</name>
<evidence type="ECO:0000256" key="1">
    <source>
        <dbReference type="ARBA" id="ARBA00023015"/>
    </source>
</evidence>
<dbReference type="InterPro" id="IPR036388">
    <property type="entry name" value="WH-like_DNA-bd_sf"/>
</dbReference>
<keyword evidence="2" id="KW-0238">DNA-binding</keyword>
<evidence type="ECO:0000313" key="5">
    <source>
        <dbReference type="EMBL" id="MFC6022541.1"/>
    </source>
</evidence>
<dbReference type="InterPro" id="IPR036390">
    <property type="entry name" value="WH_DNA-bd_sf"/>
</dbReference>
<accession>A0ABW1KL41</accession>
<dbReference type="InterPro" id="IPR000835">
    <property type="entry name" value="HTH_MarR-typ"/>
</dbReference>
<dbReference type="SUPFAM" id="SSF46785">
    <property type="entry name" value="Winged helix' DNA-binding domain"/>
    <property type="match status" value="1"/>
</dbReference>
<dbReference type="PROSITE" id="PS01117">
    <property type="entry name" value="HTH_MARR_1"/>
    <property type="match status" value="1"/>
</dbReference>
<dbReference type="PROSITE" id="PS50995">
    <property type="entry name" value="HTH_MARR_2"/>
    <property type="match status" value="1"/>
</dbReference>
<keyword evidence="6" id="KW-1185">Reference proteome</keyword>
<dbReference type="EMBL" id="JBHSPR010000060">
    <property type="protein sequence ID" value="MFC6022541.1"/>
    <property type="molecule type" value="Genomic_DNA"/>
</dbReference>
<evidence type="ECO:0000256" key="3">
    <source>
        <dbReference type="ARBA" id="ARBA00023163"/>
    </source>
</evidence>
<dbReference type="PRINTS" id="PR00598">
    <property type="entry name" value="HTHMARR"/>
</dbReference>
<dbReference type="SMART" id="SM00347">
    <property type="entry name" value="HTH_MARR"/>
    <property type="match status" value="1"/>
</dbReference>
<dbReference type="RefSeq" id="WP_377432155.1">
    <property type="nucleotide sequence ID" value="NZ_JBHSPR010000060.1"/>
</dbReference>
<evidence type="ECO:0000256" key="2">
    <source>
        <dbReference type="ARBA" id="ARBA00023125"/>
    </source>
</evidence>
<dbReference type="InterPro" id="IPR039422">
    <property type="entry name" value="MarR/SlyA-like"/>
</dbReference>
<evidence type="ECO:0000259" key="4">
    <source>
        <dbReference type="PROSITE" id="PS50995"/>
    </source>
</evidence>
<dbReference type="InterPro" id="IPR023187">
    <property type="entry name" value="Tscrpt_reg_MarR-type_CS"/>
</dbReference>
<dbReference type="Pfam" id="PF12802">
    <property type="entry name" value="MarR_2"/>
    <property type="match status" value="1"/>
</dbReference>
<reference evidence="6" key="1">
    <citation type="journal article" date="2019" name="Int. J. Syst. Evol. Microbiol.">
        <title>The Global Catalogue of Microorganisms (GCM) 10K type strain sequencing project: providing services to taxonomists for standard genome sequencing and annotation.</title>
        <authorList>
            <consortium name="The Broad Institute Genomics Platform"/>
            <consortium name="The Broad Institute Genome Sequencing Center for Infectious Disease"/>
            <person name="Wu L."/>
            <person name="Ma J."/>
        </authorList>
    </citation>
    <scope>NUCLEOTIDE SEQUENCE [LARGE SCALE GENOMIC DNA]</scope>
    <source>
        <strain evidence="6">ZS-35-S2</strain>
    </source>
</reference>